<dbReference type="Gene3D" id="1.10.10.60">
    <property type="entry name" value="Homeodomain-like"/>
    <property type="match status" value="1"/>
</dbReference>
<dbReference type="AlphaFoldDB" id="T1I075"/>
<reference evidence="1" key="1">
    <citation type="submission" date="2015-05" db="UniProtKB">
        <authorList>
            <consortium name="EnsemblMetazoa"/>
        </authorList>
    </citation>
    <scope>IDENTIFICATION</scope>
</reference>
<dbReference type="Proteomes" id="UP000015103">
    <property type="component" value="Unassembled WGS sequence"/>
</dbReference>
<dbReference type="EnsemblMetazoa" id="RPRC009695-RA">
    <property type="protein sequence ID" value="RPRC009695-PA"/>
    <property type="gene ID" value="RPRC009695"/>
</dbReference>
<sequence length="89" mass="10093">MKAVRKKEMGYKTAAKTFQVPRATLKDYVQSSLEPEEMVNSHRAKACRILPDNRKNFYGLTVGDLLRMAFQLAKKNKNCLREGSSISPS</sequence>
<evidence type="ECO:0000313" key="1">
    <source>
        <dbReference type="EnsemblMetazoa" id="RPRC009695-PA"/>
    </source>
</evidence>
<organism evidence="1 2">
    <name type="scientific">Rhodnius prolixus</name>
    <name type="common">Triatomid bug</name>
    <dbReference type="NCBI Taxonomy" id="13249"/>
    <lineage>
        <taxon>Eukaryota</taxon>
        <taxon>Metazoa</taxon>
        <taxon>Ecdysozoa</taxon>
        <taxon>Arthropoda</taxon>
        <taxon>Hexapoda</taxon>
        <taxon>Insecta</taxon>
        <taxon>Pterygota</taxon>
        <taxon>Neoptera</taxon>
        <taxon>Paraneoptera</taxon>
        <taxon>Hemiptera</taxon>
        <taxon>Heteroptera</taxon>
        <taxon>Panheteroptera</taxon>
        <taxon>Cimicomorpha</taxon>
        <taxon>Reduviidae</taxon>
        <taxon>Triatominae</taxon>
        <taxon>Rhodnius</taxon>
    </lineage>
</organism>
<dbReference type="InParanoid" id="T1I075"/>
<name>T1I075_RHOPR</name>
<evidence type="ECO:0000313" key="2">
    <source>
        <dbReference type="Proteomes" id="UP000015103"/>
    </source>
</evidence>
<dbReference type="HOGENOM" id="CLU_158865_0_0_1"/>
<protein>
    <submittedName>
        <fullName evidence="1">Uncharacterized protein</fullName>
    </submittedName>
</protein>
<dbReference type="EMBL" id="ACPB03019516">
    <property type="status" value="NOT_ANNOTATED_CDS"/>
    <property type="molecule type" value="Genomic_DNA"/>
</dbReference>
<keyword evidence="2" id="KW-1185">Reference proteome</keyword>
<accession>T1I075</accession>
<dbReference type="VEuPathDB" id="VectorBase:RPRC009695"/>
<proteinExistence type="predicted"/>